<evidence type="ECO:0000256" key="1">
    <source>
        <dbReference type="ARBA" id="ARBA00004651"/>
    </source>
</evidence>
<keyword evidence="5 8" id="KW-0812">Transmembrane</keyword>
<protein>
    <submittedName>
        <fullName evidence="9">Uncharacterized protein</fullName>
    </submittedName>
</protein>
<dbReference type="GO" id="GO:0016763">
    <property type="term" value="F:pentosyltransferase activity"/>
    <property type="evidence" value="ECO:0007669"/>
    <property type="project" value="TreeGrafter"/>
</dbReference>
<dbReference type="RefSeq" id="WP_034773107.1">
    <property type="nucleotide sequence ID" value="NZ_CCRF01000098.1"/>
</dbReference>
<keyword evidence="4" id="KW-0808">Transferase</keyword>
<dbReference type="InterPro" id="IPR050297">
    <property type="entry name" value="LipidA_mod_glycosyltrf_83"/>
</dbReference>
<evidence type="ECO:0000256" key="5">
    <source>
        <dbReference type="ARBA" id="ARBA00022692"/>
    </source>
</evidence>
<sequence length="495" mass="57671">MESKLNQFLVKTIFIIFSGISIFLVILNMFNYAGFEPVNQYPPKGFITITLLMSIVFIYLFYRYRSLILNIISKFDKTYLVLSLLLISIIIQLIIIILFSTSPYTWDFGNIIIEAETLLSTGHLGRYSTLFPNNWLLILIIYAIGKILFPSLMLYEFFNVAIITVSQFFIYRIATKLLGRKVGIFSLLLSIFFFPYMFYSPIVYSDTISLIFLVLPLNILINRDGNMKKEWLPIVSASILFAFGYLIKGSLIVFSIALSVVLLLFLKKWKRVFFLIPLVIVFLINSGFHFTVFQSGIIDKEVVEKNSYPFTHWIMMGQNRTNFGKWTYEDVDLTEDLLSKHPKDEVKKYHLKEIEARFKERGVLGSINYNIKKIRHTWADGTYFSLNKLMRTPFNPDNFTRLTTGFKHLVVQGYARIQHLFILIGLVIFSIKTFKDRNEFYTFGMLSVIGFFLFFILWEARSRYIVSVTPILILLSCIGYFNNSKDKSGYDESNI</sequence>
<evidence type="ECO:0000256" key="8">
    <source>
        <dbReference type="SAM" id="Phobius"/>
    </source>
</evidence>
<evidence type="ECO:0000256" key="2">
    <source>
        <dbReference type="ARBA" id="ARBA00022475"/>
    </source>
</evidence>
<accession>A0A090J548</accession>
<feature type="transmembrane region" description="Helical" evidence="8">
    <location>
        <begin position="233"/>
        <end position="266"/>
    </location>
</feature>
<dbReference type="AlphaFoldDB" id="A0A090J548"/>
<feature type="transmembrane region" description="Helical" evidence="8">
    <location>
        <begin position="272"/>
        <end position="293"/>
    </location>
</feature>
<evidence type="ECO:0000256" key="7">
    <source>
        <dbReference type="ARBA" id="ARBA00023136"/>
    </source>
</evidence>
<dbReference type="PANTHER" id="PTHR33908">
    <property type="entry name" value="MANNOSYLTRANSFERASE YKCB-RELATED"/>
    <property type="match status" value="1"/>
</dbReference>
<dbReference type="PANTHER" id="PTHR33908:SF11">
    <property type="entry name" value="MEMBRANE PROTEIN"/>
    <property type="match status" value="1"/>
</dbReference>
<evidence type="ECO:0000313" key="10">
    <source>
        <dbReference type="Proteomes" id="UP000040576"/>
    </source>
</evidence>
<feature type="transmembrane region" description="Helical" evidence="8">
    <location>
        <begin position="135"/>
        <end position="158"/>
    </location>
</feature>
<keyword evidence="3" id="KW-0328">Glycosyltransferase</keyword>
<reference evidence="9 10" key="1">
    <citation type="submission" date="2014-07" db="EMBL/GenBank/DDBJ databases">
        <authorList>
            <person name="Wibberg Daniel"/>
        </authorList>
    </citation>
    <scope>NUCLEOTIDE SEQUENCE [LARGE SCALE GENOMIC DNA]</scope>
</reference>
<feature type="transmembrane region" description="Helical" evidence="8">
    <location>
        <begin position="45"/>
        <end position="62"/>
    </location>
</feature>
<feature type="transmembrane region" description="Helical" evidence="8">
    <location>
        <begin position="12"/>
        <end position="33"/>
    </location>
</feature>
<dbReference type="GO" id="GO:0005886">
    <property type="term" value="C:plasma membrane"/>
    <property type="evidence" value="ECO:0007669"/>
    <property type="project" value="UniProtKB-SubCell"/>
</dbReference>
<dbReference type="GO" id="GO:0009103">
    <property type="term" value="P:lipopolysaccharide biosynthetic process"/>
    <property type="evidence" value="ECO:0007669"/>
    <property type="project" value="UniProtKB-ARBA"/>
</dbReference>
<evidence type="ECO:0000256" key="4">
    <source>
        <dbReference type="ARBA" id="ARBA00022679"/>
    </source>
</evidence>
<evidence type="ECO:0000313" key="9">
    <source>
        <dbReference type="EMBL" id="CEE03040.1"/>
    </source>
</evidence>
<organism evidence="9 10">
    <name type="scientific">Caldibacillus thermoamylovorans</name>
    <dbReference type="NCBI Taxonomy" id="35841"/>
    <lineage>
        <taxon>Bacteria</taxon>
        <taxon>Bacillati</taxon>
        <taxon>Bacillota</taxon>
        <taxon>Bacilli</taxon>
        <taxon>Bacillales</taxon>
        <taxon>Bacillaceae</taxon>
        <taxon>Caldibacillus</taxon>
    </lineage>
</organism>
<feature type="transmembrane region" description="Helical" evidence="8">
    <location>
        <begin position="440"/>
        <end position="457"/>
    </location>
</feature>
<evidence type="ECO:0000256" key="6">
    <source>
        <dbReference type="ARBA" id="ARBA00022989"/>
    </source>
</evidence>
<feature type="transmembrane region" description="Helical" evidence="8">
    <location>
        <begin position="178"/>
        <end position="196"/>
    </location>
</feature>
<keyword evidence="7 8" id="KW-0472">Membrane</keyword>
<comment type="subcellular location">
    <subcellularLocation>
        <location evidence="1">Cell membrane</location>
        <topology evidence="1">Multi-pass membrane protein</topology>
    </subcellularLocation>
</comment>
<name>A0A090J548_9BACI</name>
<proteinExistence type="predicted"/>
<keyword evidence="10" id="KW-1185">Reference proteome</keyword>
<feature type="transmembrane region" description="Helical" evidence="8">
    <location>
        <begin position="202"/>
        <end position="221"/>
    </location>
</feature>
<feature type="transmembrane region" description="Helical" evidence="8">
    <location>
        <begin position="464"/>
        <end position="481"/>
    </location>
</feature>
<gene>
    <name evidence="9" type="ORF">BT1A1_3258</name>
</gene>
<feature type="transmembrane region" description="Helical" evidence="8">
    <location>
        <begin position="417"/>
        <end position="434"/>
    </location>
</feature>
<dbReference type="Proteomes" id="UP000040576">
    <property type="component" value="Unassembled WGS sequence"/>
</dbReference>
<feature type="transmembrane region" description="Helical" evidence="8">
    <location>
        <begin position="78"/>
        <end position="99"/>
    </location>
</feature>
<evidence type="ECO:0000256" key="3">
    <source>
        <dbReference type="ARBA" id="ARBA00022676"/>
    </source>
</evidence>
<keyword evidence="6 8" id="KW-1133">Transmembrane helix</keyword>
<keyword evidence="2" id="KW-1003">Cell membrane</keyword>
<dbReference type="EMBL" id="CCRF01000098">
    <property type="protein sequence ID" value="CEE03040.1"/>
    <property type="molecule type" value="Genomic_DNA"/>
</dbReference>